<reference evidence="2 3" key="1">
    <citation type="submission" date="2014-02" db="EMBL/GenBank/DDBJ databases">
        <title>Whole genome shotgun sequence of Rhodococcus wratislaviensis NBRC 100605.</title>
        <authorList>
            <person name="Hosoyama A."/>
            <person name="Tsuchikane K."/>
            <person name="Yoshida I."/>
            <person name="Ohji S."/>
            <person name="Ichikawa N."/>
            <person name="Yamazoe A."/>
            <person name="Fujita N."/>
        </authorList>
    </citation>
    <scope>NUCLEOTIDE SEQUENCE [LARGE SCALE GENOMIC DNA]</scope>
    <source>
        <strain evidence="2 3">NBRC 100605</strain>
    </source>
</reference>
<dbReference type="Proteomes" id="UP000019491">
    <property type="component" value="Unassembled WGS sequence"/>
</dbReference>
<dbReference type="RefSeq" id="WP_037232317.1">
    <property type="nucleotide sequence ID" value="NZ_BAWF01000025.1"/>
</dbReference>
<protein>
    <submittedName>
        <fullName evidence="2">Uncharacterized protein</fullName>
    </submittedName>
</protein>
<proteinExistence type="predicted"/>
<evidence type="ECO:0000313" key="2">
    <source>
        <dbReference type="EMBL" id="GAF45701.1"/>
    </source>
</evidence>
<name>X0Q556_RHOWR</name>
<organism evidence="2 3">
    <name type="scientific">Rhodococcus wratislaviensis NBRC 100605</name>
    <dbReference type="NCBI Taxonomy" id="1219028"/>
    <lineage>
        <taxon>Bacteria</taxon>
        <taxon>Bacillati</taxon>
        <taxon>Actinomycetota</taxon>
        <taxon>Actinomycetes</taxon>
        <taxon>Mycobacteriales</taxon>
        <taxon>Nocardiaceae</taxon>
        <taxon>Rhodococcus</taxon>
    </lineage>
</organism>
<evidence type="ECO:0000256" key="1">
    <source>
        <dbReference type="SAM" id="MobiDB-lite"/>
    </source>
</evidence>
<gene>
    <name evidence="2" type="ORF">RW1_025_00300</name>
</gene>
<feature type="compositionally biased region" description="Polar residues" evidence="1">
    <location>
        <begin position="253"/>
        <end position="262"/>
    </location>
</feature>
<accession>X0Q556</accession>
<dbReference type="AlphaFoldDB" id="X0Q556"/>
<dbReference type="EMBL" id="BAWF01000025">
    <property type="protein sequence ID" value="GAF45701.1"/>
    <property type="molecule type" value="Genomic_DNA"/>
</dbReference>
<comment type="caution">
    <text evidence="2">The sequence shown here is derived from an EMBL/GenBank/DDBJ whole genome shotgun (WGS) entry which is preliminary data.</text>
</comment>
<feature type="region of interest" description="Disordered" evidence="1">
    <location>
        <begin position="230"/>
        <end position="262"/>
    </location>
</feature>
<evidence type="ECO:0000313" key="3">
    <source>
        <dbReference type="Proteomes" id="UP000019491"/>
    </source>
</evidence>
<keyword evidence="3" id="KW-1185">Reference proteome</keyword>
<sequence length="262" mass="28890">MTSGERPEWTVQAPVGGWGPPWPQAAEIAQMIPSEQWTLIGGLMVQLHAVRAGVPPTRATVDVDMILHIETGAATFGGVRARLEQLGYELQMPVRGRVHRFVRSGGVEQVDVMVADHLAPRYRPRVSGREVFAVPAGTSALRKTVDCLIEIDGVSTKLSVPDILGALVLKGAAYLEDPRDRGRHLDDAVVLACAIENPMADRARMRGSDRGRVRALAEVLADPDHRSWLSMPEQRRRRGRDALQLLVQDPKSRSPQQQQNTR</sequence>